<comment type="caution">
    <text evidence="2">The sequence shown here is derived from an EMBL/GenBank/DDBJ whole genome shotgun (WGS) entry which is preliminary data.</text>
</comment>
<evidence type="ECO:0000313" key="3">
    <source>
        <dbReference type="Proteomes" id="UP000638263"/>
    </source>
</evidence>
<proteinExistence type="predicted"/>
<protein>
    <recommendedName>
        <fullName evidence="4">DUF2511 domain-containing protein</fullName>
    </recommendedName>
</protein>
<gene>
    <name evidence="2" type="ORF">GCM10011588_72030</name>
</gene>
<accession>A0A917RZN1</accession>
<reference evidence="2" key="1">
    <citation type="journal article" date="2014" name="Int. J. Syst. Evol. Microbiol.">
        <title>Complete genome sequence of Corynebacterium casei LMG S-19264T (=DSM 44701T), isolated from a smear-ripened cheese.</title>
        <authorList>
            <consortium name="US DOE Joint Genome Institute (JGI-PGF)"/>
            <person name="Walter F."/>
            <person name="Albersmeier A."/>
            <person name="Kalinowski J."/>
            <person name="Ruckert C."/>
        </authorList>
    </citation>
    <scope>NUCLEOTIDE SEQUENCE</scope>
    <source>
        <strain evidence="2">CGMCC 4.3508</strain>
    </source>
</reference>
<dbReference type="AlphaFoldDB" id="A0A917RZN1"/>
<organism evidence="2 3">
    <name type="scientific">Nocardia jinanensis</name>
    <dbReference type="NCBI Taxonomy" id="382504"/>
    <lineage>
        <taxon>Bacteria</taxon>
        <taxon>Bacillati</taxon>
        <taxon>Actinomycetota</taxon>
        <taxon>Actinomycetes</taxon>
        <taxon>Mycobacteriales</taxon>
        <taxon>Nocardiaceae</taxon>
        <taxon>Nocardia</taxon>
    </lineage>
</organism>
<dbReference type="PROSITE" id="PS51257">
    <property type="entry name" value="PROKAR_LIPOPROTEIN"/>
    <property type="match status" value="1"/>
</dbReference>
<reference evidence="2" key="2">
    <citation type="submission" date="2020-09" db="EMBL/GenBank/DDBJ databases">
        <authorList>
            <person name="Sun Q."/>
            <person name="Zhou Y."/>
        </authorList>
    </citation>
    <scope>NUCLEOTIDE SEQUENCE</scope>
    <source>
        <strain evidence="2">CGMCC 4.3508</strain>
    </source>
</reference>
<evidence type="ECO:0000313" key="2">
    <source>
        <dbReference type="EMBL" id="GGL46748.1"/>
    </source>
</evidence>
<keyword evidence="3" id="KW-1185">Reference proteome</keyword>
<name>A0A917RZN1_9NOCA</name>
<evidence type="ECO:0000256" key="1">
    <source>
        <dbReference type="SAM" id="MobiDB-lite"/>
    </source>
</evidence>
<sequence>MIARASTALPIGLVCTGVVLLTACGAGSGPAEPGHRSPVPLPEPTSNTQQVSGENLGYLWPLTVERGTLECRPGDQVVFVAPDGGSYALNDKAEQAGIPGIEPLRATGADGDAISLGAMRSGALGLCVFTA</sequence>
<dbReference type="EMBL" id="BMMH01000045">
    <property type="protein sequence ID" value="GGL46748.1"/>
    <property type="molecule type" value="Genomic_DNA"/>
</dbReference>
<dbReference type="RefSeq" id="WP_062997331.1">
    <property type="nucleotide sequence ID" value="NZ_BMMH01000045.1"/>
</dbReference>
<dbReference type="Proteomes" id="UP000638263">
    <property type="component" value="Unassembled WGS sequence"/>
</dbReference>
<dbReference type="InterPro" id="IPR019648">
    <property type="entry name" value="YebY"/>
</dbReference>
<evidence type="ECO:0008006" key="4">
    <source>
        <dbReference type="Google" id="ProtNLM"/>
    </source>
</evidence>
<feature type="region of interest" description="Disordered" evidence="1">
    <location>
        <begin position="27"/>
        <end position="51"/>
    </location>
</feature>
<dbReference type="Pfam" id="PF10709">
    <property type="entry name" value="DUF2511"/>
    <property type="match status" value="1"/>
</dbReference>